<feature type="transmembrane region" description="Helical" evidence="8">
    <location>
        <begin position="501"/>
        <end position="523"/>
    </location>
</feature>
<dbReference type="InterPro" id="IPR023408">
    <property type="entry name" value="MscS_beta-dom_sf"/>
</dbReference>
<keyword evidence="3" id="KW-1003">Cell membrane</keyword>
<feature type="region of interest" description="Disordered" evidence="7">
    <location>
        <begin position="763"/>
        <end position="816"/>
    </location>
</feature>
<keyword evidence="13" id="KW-1185">Reference proteome</keyword>
<comment type="subcellular location">
    <subcellularLocation>
        <location evidence="1">Cell membrane</location>
        <topology evidence="1">Multi-pass membrane protein</topology>
    </subcellularLocation>
</comment>
<keyword evidence="4 8" id="KW-0812">Transmembrane</keyword>
<dbReference type="Pfam" id="PF21088">
    <property type="entry name" value="MS_channel_1st"/>
    <property type="match status" value="1"/>
</dbReference>
<reference evidence="12 13" key="1">
    <citation type="submission" date="2019-03" db="EMBL/GenBank/DDBJ databases">
        <title>Roseomonas sp. a novel Roseomonas species isolated from Sea whip Gorgonian.</title>
        <authorList>
            <person name="Li F."/>
            <person name="Pan X."/>
            <person name="Huang S."/>
            <person name="Li Z."/>
            <person name="Meng B."/>
        </authorList>
    </citation>
    <scope>NUCLEOTIDE SEQUENCE [LARGE SCALE GENOMIC DNA]</scope>
    <source>
        <strain evidence="12 13">M0104</strain>
    </source>
</reference>
<comment type="caution">
    <text evidence="12">The sequence shown here is derived from an EMBL/GenBank/DDBJ whole genome shotgun (WGS) entry which is preliminary data.</text>
</comment>
<dbReference type="Pfam" id="PF25392">
    <property type="entry name" value="MS_channel_TM1"/>
    <property type="match status" value="1"/>
</dbReference>
<dbReference type="Gene3D" id="3.30.70.100">
    <property type="match status" value="1"/>
</dbReference>
<evidence type="ECO:0000256" key="8">
    <source>
        <dbReference type="SAM" id="Phobius"/>
    </source>
</evidence>
<protein>
    <submittedName>
        <fullName evidence="12">Mechanosensitive ion channel</fullName>
    </submittedName>
</protein>
<dbReference type="SUPFAM" id="SSF82689">
    <property type="entry name" value="Mechanosensitive channel protein MscS (YggB), C-terminal domain"/>
    <property type="match status" value="1"/>
</dbReference>
<keyword evidence="6 8" id="KW-0472">Membrane</keyword>
<evidence type="ECO:0000259" key="10">
    <source>
        <dbReference type="Pfam" id="PF21088"/>
    </source>
</evidence>
<dbReference type="PANTHER" id="PTHR30460:SF0">
    <property type="entry name" value="MODERATE CONDUCTANCE MECHANOSENSITIVE CHANNEL YBIO"/>
    <property type="match status" value="1"/>
</dbReference>
<dbReference type="GO" id="GO:0005886">
    <property type="term" value="C:plasma membrane"/>
    <property type="evidence" value="ECO:0007669"/>
    <property type="project" value="UniProtKB-SubCell"/>
</dbReference>
<feature type="transmembrane region" description="Helical" evidence="8">
    <location>
        <begin position="404"/>
        <end position="429"/>
    </location>
</feature>
<dbReference type="InterPro" id="IPR011066">
    <property type="entry name" value="MscS_channel_C_sf"/>
</dbReference>
<evidence type="ECO:0000256" key="4">
    <source>
        <dbReference type="ARBA" id="ARBA00022692"/>
    </source>
</evidence>
<dbReference type="GO" id="GO:0008381">
    <property type="term" value="F:mechanosensitive monoatomic ion channel activity"/>
    <property type="evidence" value="ECO:0007669"/>
    <property type="project" value="InterPro"/>
</dbReference>
<dbReference type="InterPro" id="IPR049142">
    <property type="entry name" value="MS_channel_1st"/>
</dbReference>
<feature type="compositionally biased region" description="Basic and acidic residues" evidence="7">
    <location>
        <begin position="807"/>
        <end position="816"/>
    </location>
</feature>
<evidence type="ECO:0000259" key="11">
    <source>
        <dbReference type="Pfam" id="PF25392"/>
    </source>
</evidence>
<dbReference type="SUPFAM" id="SSF50182">
    <property type="entry name" value="Sm-like ribonucleoproteins"/>
    <property type="match status" value="1"/>
</dbReference>
<dbReference type="InterPro" id="IPR011014">
    <property type="entry name" value="MscS_channel_TM-2"/>
</dbReference>
<feature type="domain" description="Moderate conductance mechanosensitive channel YbiO-like transmembrane helix 1" evidence="11">
    <location>
        <begin position="411"/>
        <end position="489"/>
    </location>
</feature>
<evidence type="ECO:0000256" key="7">
    <source>
        <dbReference type="SAM" id="MobiDB-lite"/>
    </source>
</evidence>
<evidence type="ECO:0000256" key="3">
    <source>
        <dbReference type="ARBA" id="ARBA00022475"/>
    </source>
</evidence>
<organism evidence="12 13">
    <name type="scientific">Teichococcus coralli</name>
    <dbReference type="NCBI Taxonomy" id="2545983"/>
    <lineage>
        <taxon>Bacteria</taxon>
        <taxon>Pseudomonadati</taxon>
        <taxon>Pseudomonadota</taxon>
        <taxon>Alphaproteobacteria</taxon>
        <taxon>Acetobacterales</taxon>
        <taxon>Roseomonadaceae</taxon>
        <taxon>Roseomonas</taxon>
    </lineage>
</organism>
<dbReference type="PANTHER" id="PTHR30460">
    <property type="entry name" value="MODERATE CONDUCTANCE MECHANOSENSITIVE CHANNEL YBIO"/>
    <property type="match status" value="1"/>
</dbReference>
<dbReference type="AlphaFoldDB" id="A0A845BEL8"/>
<dbReference type="SUPFAM" id="SSF82861">
    <property type="entry name" value="Mechanosensitive channel protein MscS (YggB), transmembrane region"/>
    <property type="match status" value="1"/>
</dbReference>
<keyword evidence="5 8" id="KW-1133">Transmembrane helix</keyword>
<dbReference type="InterPro" id="IPR010920">
    <property type="entry name" value="LSM_dom_sf"/>
</dbReference>
<feature type="transmembrane region" description="Helical" evidence="8">
    <location>
        <begin position="181"/>
        <end position="203"/>
    </location>
</feature>
<sequence>MRRTAEELLSSRCFYPLDARRGAWLPGFGLCATPFYAAGRQLHSRRQSRPMRFLLLALLSLWLSLSPAQAQAPVPAAPAATPPTEASLQELVRVLEDDTARAALIARLRAAEGVKAADAATLPPETEPTVARQLAEYSQGIVEQGGAMLRRVTEVGRGLLQLAGEAAQADRDVLWSGTFRILLLVLVVGGLFALLRALAAPLLNALGRRAQGRSRLFRLALQPVALLIEAATVLLAWGGGYLFALTYGVTGVIAVHQTLLLNAFLAVEGIKVPIRMLFRPRLRALRPLPLGDEGARAWFFWLSRATSIIGYTFMLLAPLLNANASWAAARSLRFLVMLLALGMGIFALLRHRNAGRRWIAAQRHRRGIRLLGSVWVAFGHVWHLLAMLYLVTLFVAWVTNPREALGFILLATLYSLLVVALGAMLMHLLRHLFSGGISLPEAVTERLPLLQRRLNTFIPAILRVLRGIVLGVVLLGLMQAWALFDVLGWLATPIGQRFAGALISAAVIVLAGMVAHLALSSWVEYRLNPNYGTVPTPRERTLLALFRNAATLTLLVLISMLALSQLGVNIGPLLAGAGVVGLAIGFGAQKLVQDIITGAFIQIENAMNEGDVVTAGGISGVVEKLTIRSLSLRDLNGTLHVVPFSSVSTVSNMTKDFAFHVAEMGVAYRESVPEVKAAMQEAFERLQQTEHGASIIGGLDMQGVTQFADSAVMVRARIKTLAGKHWGVGRAYNEIIKEVFDARGIEIPFPHLTLYMGEDKQGKAPPVRVIDETPRPALAQPSPRSLRSASEEKPAADDDAEGVVADPPDRARLHRG</sequence>
<feature type="domain" description="Mechanosensitive ion channel MscS" evidence="9">
    <location>
        <begin position="591"/>
        <end position="654"/>
    </location>
</feature>
<evidence type="ECO:0000256" key="2">
    <source>
        <dbReference type="ARBA" id="ARBA00008017"/>
    </source>
</evidence>
<feature type="transmembrane region" description="Helical" evidence="8">
    <location>
        <begin position="544"/>
        <end position="564"/>
    </location>
</feature>
<evidence type="ECO:0000313" key="13">
    <source>
        <dbReference type="Proteomes" id="UP000460715"/>
    </source>
</evidence>
<evidence type="ECO:0000313" key="12">
    <source>
        <dbReference type="EMBL" id="MXP64504.1"/>
    </source>
</evidence>
<dbReference type="Pfam" id="PF00924">
    <property type="entry name" value="MS_channel_2nd"/>
    <property type="match status" value="1"/>
</dbReference>
<comment type="similarity">
    <text evidence="2">Belongs to the MscS (TC 1.A.23) family.</text>
</comment>
<feature type="transmembrane region" description="Helical" evidence="8">
    <location>
        <begin position="298"/>
        <end position="320"/>
    </location>
</feature>
<feature type="transmembrane region" description="Helical" evidence="8">
    <location>
        <begin position="570"/>
        <end position="588"/>
    </location>
</feature>
<dbReference type="InterPro" id="IPR006685">
    <property type="entry name" value="MscS_channel_2nd"/>
</dbReference>
<accession>A0A845BEL8</accession>
<feature type="domain" description="Mechanosensitive ion channel transmembrane helices 2/3" evidence="10">
    <location>
        <begin position="551"/>
        <end position="589"/>
    </location>
</feature>
<evidence type="ECO:0000256" key="5">
    <source>
        <dbReference type="ARBA" id="ARBA00022989"/>
    </source>
</evidence>
<evidence type="ECO:0000256" key="1">
    <source>
        <dbReference type="ARBA" id="ARBA00004651"/>
    </source>
</evidence>
<name>A0A845BEL8_9PROT</name>
<gene>
    <name evidence="12" type="ORF">E0493_14225</name>
</gene>
<evidence type="ECO:0000259" key="9">
    <source>
        <dbReference type="Pfam" id="PF00924"/>
    </source>
</evidence>
<dbReference type="Proteomes" id="UP000460715">
    <property type="component" value="Unassembled WGS sequence"/>
</dbReference>
<dbReference type="InterPro" id="IPR045276">
    <property type="entry name" value="YbiO_bact"/>
</dbReference>
<feature type="transmembrane region" description="Helical" evidence="8">
    <location>
        <begin position="460"/>
        <end position="481"/>
    </location>
</feature>
<dbReference type="InterPro" id="IPR057485">
    <property type="entry name" value="YbiO-like_TM1"/>
</dbReference>
<evidence type="ECO:0000256" key="6">
    <source>
        <dbReference type="ARBA" id="ARBA00023136"/>
    </source>
</evidence>
<proteinExistence type="inferred from homology"/>
<feature type="transmembrane region" description="Helical" evidence="8">
    <location>
        <begin position="370"/>
        <end position="398"/>
    </location>
</feature>
<feature type="transmembrane region" description="Helical" evidence="8">
    <location>
        <begin position="332"/>
        <end position="349"/>
    </location>
</feature>
<feature type="transmembrane region" description="Helical" evidence="8">
    <location>
        <begin position="224"/>
        <end position="247"/>
    </location>
</feature>
<dbReference type="Gene3D" id="2.30.30.60">
    <property type="match status" value="1"/>
</dbReference>
<dbReference type="Gene3D" id="1.10.287.1260">
    <property type="match status" value="1"/>
</dbReference>
<dbReference type="EMBL" id="SNVJ01000012">
    <property type="protein sequence ID" value="MXP64504.1"/>
    <property type="molecule type" value="Genomic_DNA"/>
</dbReference>